<dbReference type="OrthoDB" id="7029230at2"/>
<dbReference type="SUPFAM" id="SSF52540">
    <property type="entry name" value="P-loop containing nucleoside triphosphate hydrolases"/>
    <property type="match status" value="1"/>
</dbReference>
<dbReference type="Gene3D" id="3.40.50.300">
    <property type="entry name" value="P-loop containing nucleotide triphosphate hydrolases"/>
    <property type="match status" value="1"/>
</dbReference>
<organism evidence="1 2">
    <name type="scientific">Nitrincola tapanii</name>
    <dbReference type="NCBI Taxonomy" id="1708751"/>
    <lineage>
        <taxon>Bacteria</taxon>
        <taxon>Pseudomonadati</taxon>
        <taxon>Pseudomonadota</taxon>
        <taxon>Gammaproteobacteria</taxon>
        <taxon>Oceanospirillales</taxon>
        <taxon>Oceanospirillaceae</taxon>
        <taxon>Nitrincola</taxon>
    </lineage>
</organism>
<keyword evidence="2" id="KW-1185">Reference proteome</keyword>
<evidence type="ECO:0000313" key="2">
    <source>
        <dbReference type="Proteomes" id="UP000325302"/>
    </source>
</evidence>
<protein>
    <recommendedName>
        <fullName evidence="3">Sulfotransferase</fullName>
    </recommendedName>
</protein>
<dbReference type="EMBL" id="SMRS01000006">
    <property type="protein sequence ID" value="KAA0874393.1"/>
    <property type="molecule type" value="Genomic_DNA"/>
</dbReference>
<dbReference type="Pfam" id="PF13469">
    <property type="entry name" value="Sulfotransfer_3"/>
    <property type="match status" value="1"/>
</dbReference>
<gene>
    <name evidence="1" type="ORF">E1H14_08970</name>
</gene>
<reference evidence="1 2" key="1">
    <citation type="submission" date="2019-03" db="EMBL/GenBank/DDBJ databases">
        <title>Nitrincola sp. nov. isolated from an Indian soda lake.</title>
        <authorList>
            <person name="Joshi A."/>
            <person name="Thite S.V."/>
            <person name="Joseph N."/>
            <person name="Dhotre D."/>
            <person name="Moorthy M."/>
            <person name="Shouche Y.S."/>
        </authorList>
    </citation>
    <scope>NUCLEOTIDE SEQUENCE [LARGE SCALE GENOMIC DNA]</scope>
    <source>
        <strain evidence="1 2">MEB193</strain>
    </source>
</reference>
<evidence type="ECO:0008006" key="3">
    <source>
        <dbReference type="Google" id="ProtNLM"/>
    </source>
</evidence>
<dbReference type="Gene3D" id="3.90.550.10">
    <property type="entry name" value="Spore Coat Polysaccharide Biosynthesis Protein SpsA, Chain A"/>
    <property type="match status" value="1"/>
</dbReference>
<accession>A0A5A9W1F6</accession>
<dbReference type="SUPFAM" id="SSF53448">
    <property type="entry name" value="Nucleotide-diphospho-sugar transferases"/>
    <property type="match status" value="1"/>
</dbReference>
<proteinExistence type="predicted"/>
<dbReference type="AlphaFoldDB" id="A0A5A9W1F6"/>
<comment type="caution">
    <text evidence="1">The sequence shown here is derived from an EMBL/GenBank/DDBJ whole genome shotgun (WGS) entry which is preliminary data.</text>
</comment>
<evidence type="ECO:0000313" key="1">
    <source>
        <dbReference type="EMBL" id="KAA0874393.1"/>
    </source>
</evidence>
<dbReference type="InterPro" id="IPR029044">
    <property type="entry name" value="Nucleotide-diphossugar_trans"/>
</dbReference>
<dbReference type="InterPro" id="IPR027417">
    <property type="entry name" value="P-loop_NTPase"/>
</dbReference>
<name>A0A5A9W1F6_9GAMM</name>
<sequence>MGSLGCMMNVVFVVQKGELALKGLLLAWSLRQRHPEARLFAAIPEYSDWGELSAEVRSALQVLGVKTLGFQPPFAPEYPIGNKVRVLGLLPAEEAAVFLDSDMLCLTAEPLSNLLPEDFSGAAKPADLATWGSPERWQRVYARLGVSLRGRKVRATVSGDLMLPYFNAGLVAVRQPQVFAQRWEAATRTLTDPDLDLGQRYPWLDQIALAPCLMSQGPLQVLNEGWNFPAHLKALPEKGVHLCHYHSPGVILREPRLRDVFVRACRALPQIERLAYSFPNWKPLLQPALGGMPGRSGRHDFLITGIPRSGTSFVAQLLDAQKNWVVLNEPREVFSQLTQRKDATGITLLHRQVREALLRGDEIENKVDAGRVINDTAADDRRSFYHPELNSANFRLGSKNTLAYMAALPELSKLGWPIVALVRHPQPTLRSWKRSFAHLREVTLDTLPVANPEYSGWQGWQRESIKELLAEKEAHVRRVLFWRMLARTLLWHEASLQLWKYEDILENPSAMLRRLRWSLRAPGSLWCTKESVRQVSAHMWEDDEREVLGDLCQEEMRAFGYELY</sequence>
<dbReference type="Proteomes" id="UP000325302">
    <property type="component" value="Unassembled WGS sequence"/>
</dbReference>